<dbReference type="EMBL" id="GEBQ01001991">
    <property type="protein sequence ID" value="JAT37986.1"/>
    <property type="molecule type" value="Transcribed_RNA"/>
</dbReference>
<sequence>MHLPGHDHSIHLSVGKQQGHWMMHPIAERYREACSELGTDIDSYLESCLDVSQASFSLDLRGCSLDATMLDPVFRASLHQTSLQHLILCDNRIGDTGMQMLAKLIPKLPHLRELDLTCNGITYEGLNVFVHQVVEHQACKRLETLKLCYNKLGKSCVNALSKMMQVTKSLTCLSLVSVGLSAVSFTGAHNLSLDNVERLDIGHNPVGGEGVRALLRYLTMSRLEKLGLAHTGAGVVVEVERWLAGGDPCRLRSLDLSYCSDRASTFTALIRCLERAPLLDHLELSCVDVDDATLQSLYRLPLRVLRLPGTRVAHFPPPPPPIHQLSCLSLATPTPTWASHGPF</sequence>
<dbReference type="GO" id="GO:0043596">
    <property type="term" value="C:nuclear replication fork"/>
    <property type="evidence" value="ECO:0007669"/>
    <property type="project" value="TreeGrafter"/>
</dbReference>
<dbReference type="GO" id="GO:0031297">
    <property type="term" value="P:replication fork processing"/>
    <property type="evidence" value="ECO:0007669"/>
    <property type="project" value="TreeGrafter"/>
</dbReference>
<dbReference type="SMART" id="SM00368">
    <property type="entry name" value="LRR_RI"/>
    <property type="match status" value="4"/>
</dbReference>
<dbReference type="InterPro" id="IPR001611">
    <property type="entry name" value="Leu-rich_rpt"/>
</dbReference>
<keyword evidence="3" id="KW-0539">Nucleus</keyword>
<dbReference type="Gene3D" id="3.80.10.10">
    <property type="entry name" value="Ribonuclease Inhibitor"/>
    <property type="match status" value="2"/>
</dbReference>
<dbReference type="InterPro" id="IPR052311">
    <property type="entry name" value="MMS22L-TONSL_complex_comp"/>
</dbReference>
<dbReference type="AlphaFoldDB" id="A0A1B6MPW3"/>
<dbReference type="GO" id="GO:0000724">
    <property type="term" value="P:double-strand break repair via homologous recombination"/>
    <property type="evidence" value="ECO:0007669"/>
    <property type="project" value="TreeGrafter"/>
</dbReference>
<dbReference type="PANTHER" id="PTHR46358:SF1">
    <property type="entry name" value="TONSOKU-LIKE PROTEIN"/>
    <property type="match status" value="1"/>
</dbReference>
<protein>
    <submittedName>
        <fullName evidence="4">Uncharacterized protein</fullName>
    </submittedName>
</protein>
<name>A0A1B6MPW3_9HEMI</name>
<dbReference type="InterPro" id="IPR032675">
    <property type="entry name" value="LRR_dom_sf"/>
</dbReference>
<keyword evidence="2" id="KW-0677">Repeat</keyword>
<dbReference type="Pfam" id="PF13516">
    <property type="entry name" value="LRR_6"/>
    <property type="match status" value="3"/>
</dbReference>
<comment type="subcellular location">
    <subcellularLocation>
        <location evidence="1">Nucleus</location>
    </subcellularLocation>
</comment>
<organism evidence="4">
    <name type="scientific">Graphocephala atropunctata</name>
    <dbReference type="NCBI Taxonomy" id="36148"/>
    <lineage>
        <taxon>Eukaryota</taxon>
        <taxon>Metazoa</taxon>
        <taxon>Ecdysozoa</taxon>
        <taxon>Arthropoda</taxon>
        <taxon>Hexapoda</taxon>
        <taxon>Insecta</taxon>
        <taxon>Pterygota</taxon>
        <taxon>Neoptera</taxon>
        <taxon>Paraneoptera</taxon>
        <taxon>Hemiptera</taxon>
        <taxon>Auchenorrhyncha</taxon>
        <taxon>Membracoidea</taxon>
        <taxon>Cicadellidae</taxon>
        <taxon>Cicadellinae</taxon>
        <taxon>Cicadellini</taxon>
        <taxon>Graphocephala</taxon>
    </lineage>
</organism>
<evidence type="ECO:0000256" key="3">
    <source>
        <dbReference type="ARBA" id="ARBA00023242"/>
    </source>
</evidence>
<evidence type="ECO:0000256" key="2">
    <source>
        <dbReference type="ARBA" id="ARBA00022737"/>
    </source>
</evidence>
<dbReference type="SUPFAM" id="SSF52047">
    <property type="entry name" value="RNI-like"/>
    <property type="match status" value="1"/>
</dbReference>
<dbReference type="PANTHER" id="PTHR46358">
    <property type="entry name" value="TONSOKU-LIKE PROTEIN"/>
    <property type="match status" value="1"/>
</dbReference>
<feature type="non-terminal residue" evidence="4">
    <location>
        <position position="343"/>
    </location>
</feature>
<evidence type="ECO:0000313" key="4">
    <source>
        <dbReference type="EMBL" id="JAT37986.1"/>
    </source>
</evidence>
<gene>
    <name evidence="4" type="ORF">g.4536</name>
</gene>
<accession>A0A1B6MPW3</accession>
<proteinExistence type="predicted"/>
<reference evidence="4" key="1">
    <citation type="submission" date="2015-11" db="EMBL/GenBank/DDBJ databases">
        <title>De novo transcriptome assembly of four potential Pierce s Disease insect vectors from Arizona vineyards.</title>
        <authorList>
            <person name="Tassone E.E."/>
        </authorList>
    </citation>
    <scope>NUCLEOTIDE SEQUENCE</scope>
</reference>
<evidence type="ECO:0000256" key="1">
    <source>
        <dbReference type="ARBA" id="ARBA00004123"/>
    </source>
</evidence>